<dbReference type="Gene3D" id="3.40.50.150">
    <property type="entry name" value="Vaccinia Virus protein VP39"/>
    <property type="match status" value="1"/>
</dbReference>
<dbReference type="InterPro" id="IPR013216">
    <property type="entry name" value="Methyltransf_11"/>
</dbReference>
<dbReference type="Proteomes" id="UP000440716">
    <property type="component" value="Unassembled WGS sequence"/>
</dbReference>
<evidence type="ECO:0000259" key="4">
    <source>
        <dbReference type="Pfam" id="PF08241"/>
    </source>
</evidence>
<dbReference type="RefSeq" id="WP_156591861.1">
    <property type="nucleotide sequence ID" value="NZ_WPHR01000004.1"/>
</dbReference>
<dbReference type="GO" id="GO:0008757">
    <property type="term" value="F:S-adenosylmethionine-dependent methyltransferase activity"/>
    <property type="evidence" value="ECO:0007669"/>
    <property type="project" value="InterPro"/>
</dbReference>
<feature type="domain" description="Methyltransferase type 11" evidence="4">
    <location>
        <begin position="47"/>
        <end position="141"/>
    </location>
</feature>
<dbReference type="Proteomes" id="UP000477951">
    <property type="component" value="Unassembled WGS sequence"/>
</dbReference>
<proteinExistence type="predicted"/>
<comment type="caution">
    <text evidence="5">The sequence shown here is derived from an EMBL/GenBank/DDBJ whole genome shotgun (WGS) entry which is preliminary data.</text>
</comment>
<name>A0A6L6V8V7_AGRVI</name>
<dbReference type="Pfam" id="PF08241">
    <property type="entry name" value="Methyltransf_11"/>
    <property type="match status" value="1"/>
</dbReference>
<reference evidence="7 8" key="1">
    <citation type="submission" date="2019-12" db="EMBL/GenBank/DDBJ databases">
        <title>Whole-genome sequencing of Allorhizobium vitis.</title>
        <authorList>
            <person name="Gan H.M."/>
            <person name="Szegedi E."/>
            <person name="Burr T."/>
            <person name="Savka M.A."/>
        </authorList>
    </citation>
    <scope>NUCLEOTIDE SEQUENCE [LARGE SCALE GENOMIC DNA]</scope>
    <source>
        <strain evidence="6 7">CG415</strain>
        <strain evidence="5 8">CG516</strain>
    </source>
</reference>
<dbReference type="GO" id="GO:0032259">
    <property type="term" value="P:methylation"/>
    <property type="evidence" value="ECO:0007669"/>
    <property type="project" value="UniProtKB-KW"/>
</dbReference>
<evidence type="ECO:0000256" key="1">
    <source>
        <dbReference type="ARBA" id="ARBA00022603"/>
    </source>
</evidence>
<evidence type="ECO:0000256" key="3">
    <source>
        <dbReference type="ARBA" id="ARBA00022691"/>
    </source>
</evidence>
<keyword evidence="2 5" id="KW-0808">Transferase</keyword>
<keyword evidence="3" id="KW-0949">S-adenosyl-L-methionine</keyword>
<accession>A0A6L6V8V7</accession>
<dbReference type="CDD" id="cd02440">
    <property type="entry name" value="AdoMet_MTases"/>
    <property type="match status" value="1"/>
</dbReference>
<evidence type="ECO:0000313" key="7">
    <source>
        <dbReference type="Proteomes" id="UP000440716"/>
    </source>
</evidence>
<evidence type="ECO:0000256" key="2">
    <source>
        <dbReference type="ARBA" id="ARBA00022679"/>
    </source>
</evidence>
<evidence type="ECO:0000313" key="5">
    <source>
        <dbReference type="EMBL" id="MUZ72340.1"/>
    </source>
</evidence>
<sequence length="244" mass="27154">MPQNIYDDPAFFEGYKSLRQGDTGLNGALEVPALRAVLPELSGLRILDIGCGFGDFARHARSLGASSVTGLDVSQNMIAEARQLTDDAFVDYVCSSIEGYKFPVEGFDLVVSSMALHYVDDYRSIVHKVLGGLSKGGRFIFSIEHPICTANPIGWTKDDHGEPLNWPLDKYQEEGMRQTKWFVDDVVKFHRTTETYVRELLNAGFRLDHFGEPAPTHEALVERPSLSITLRRPPVLLLAATKVI</sequence>
<protein>
    <submittedName>
        <fullName evidence="5">Methyltransferase domain-containing protein</fullName>
    </submittedName>
</protein>
<evidence type="ECO:0000313" key="8">
    <source>
        <dbReference type="Proteomes" id="UP000477951"/>
    </source>
</evidence>
<organism evidence="5 8">
    <name type="scientific">Agrobacterium vitis</name>
    <name type="common">Rhizobium vitis</name>
    <dbReference type="NCBI Taxonomy" id="373"/>
    <lineage>
        <taxon>Bacteria</taxon>
        <taxon>Pseudomonadati</taxon>
        <taxon>Pseudomonadota</taxon>
        <taxon>Alphaproteobacteria</taxon>
        <taxon>Hyphomicrobiales</taxon>
        <taxon>Rhizobiaceae</taxon>
        <taxon>Rhizobium/Agrobacterium group</taxon>
        <taxon>Agrobacterium</taxon>
    </lineage>
</organism>
<dbReference type="AlphaFoldDB" id="A0A6L6V8V7"/>
<keyword evidence="1 5" id="KW-0489">Methyltransferase</keyword>
<dbReference type="EMBL" id="WPHR01000004">
    <property type="protein sequence ID" value="MUZ72340.1"/>
    <property type="molecule type" value="Genomic_DNA"/>
</dbReference>
<dbReference type="SUPFAM" id="SSF53335">
    <property type="entry name" value="S-adenosyl-L-methionine-dependent methyltransferases"/>
    <property type="match status" value="1"/>
</dbReference>
<evidence type="ECO:0000313" key="6">
    <source>
        <dbReference type="EMBL" id="MVA57773.1"/>
    </source>
</evidence>
<dbReference type="InterPro" id="IPR029063">
    <property type="entry name" value="SAM-dependent_MTases_sf"/>
</dbReference>
<dbReference type="EMBL" id="WPHU01000007">
    <property type="protein sequence ID" value="MVA57773.1"/>
    <property type="molecule type" value="Genomic_DNA"/>
</dbReference>
<gene>
    <name evidence="6" type="ORF">GOZ88_16845</name>
    <name evidence="5" type="ORF">GOZ90_06570</name>
</gene>
<dbReference type="PANTHER" id="PTHR43464:SF19">
    <property type="entry name" value="UBIQUINONE BIOSYNTHESIS O-METHYLTRANSFERASE, MITOCHONDRIAL"/>
    <property type="match status" value="1"/>
</dbReference>
<dbReference type="PANTHER" id="PTHR43464">
    <property type="entry name" value="METHYLTRANSFERASE"/>
    <property type="match status" value="1"/>
</dbReference>